<organism evidence="1 2">
    <name type="scientific">Flagellimonas yonaguniensis</name>
    <dbReference type="NCBI Taxonomy" id="3031325"/>
    <lineage>
        <taxon>Bacteria</taxon>
        <taxon>Pseudomonadati</taxon>
        <taxon>Bacteroidota</taxon>
        <taxon>Flavobacteriia</taxon>
        <taxon>Flavobacteriales</taxon>
        <taxon>Flavobacteriaceae</taxon>
        <taxon>Flagellimonas</taxon>
    </lineage>
</organism>
<dbReference type="InterPro" id="IPR025345">
    <property type="entry name" value="DUF4249"/>
</dbReference>
<proteinExistence type="predicted"/>
<protein>
    <submittedName>
        <fullName evidence="1">DUF4249 family protein</fullName>
    </submittedName>
</protein>
<evidence type="ECO:0000313" key="2">
    <source>
        <dbReference type="Proteomes" id="UP001221366"/>
    </source>
</evidence>
<comment type="caution">
    <text evidence="1">The sequence shown here is derived from an EMBL/GenBank/DDBJ whole genome shotgun (WGS) entry which is preliminary data.</text>
</comment>
<dbReference type="RefSeq" id="WP_275614869.1">
    <property type="nucleotide sequence ID" value="NZ_JARFVB010000002.1"/>
</dbReference>
<accession>A0ABT5XWR3</accession>
<dbReference type="EMBL" id="JARFVB010000002">
    <property type="protein sequence ID" value="MDF0715623.1"/>
    <property type="molecule type" value="Genomic_DNA"/>
</dbReference>
<reference evidence="1 2" key="1">
    <citation type="submission" date="2023-03" db="EMBL/GenBank/DDBJ databases">
        <title>Muricauda XX sp. nov. and Muricauda XXX sp. nov., two novel species isolated from Okinawa Trough.</title>
        <authorList>
            <person name="Cao W."/>
            <person name="Deng X."/>
        </authorList>
    </citation>
    <scope>NUCLEOTIDE SEQUENCE [LARGE SCALE GENOMIC DNA]</scope>
    <source>
        <strain evidence="1 2">334s03</strain>
    </source>
</reference>
<sequence>MRLLKYIMITSIIPLTACEDVPDYKVQSEPVIEAYLYEGDPVDDIILKKSSLYNEEDNDQTTYLTNANVHIILDSESYELSMMPGEAGRYEYTGDDLTIKIGETYRIEFEHEGETVHAETTIPPLPENGNISHDEIYIPLIDTPSELRDFTESFQETIDITWNNENDDYHYLLIENIEANPEPINQLEALAGIGENFEYVSSPTQSNIFSLRATVHYNQFGLHRVTLFHVNEEYAQLYETTSQDSRDLYEPFTNVKNGLGIFTGFSSVTFYFEVLKK</sequence>
<keyword evidence="2" id="KW-1185">Reference proteome</keyword>
<name>A0ABT5XWR3_9FLAO</name>
<evidence type="ECO:0000313" key="1">
    <source>
        <dbReference type="EMBL" id="MDF0715623.1"/>
    </source>
</evidence>
<dbReference type="Pfam" id="PF14054">
    <property type="entry name" value="DUF4249"/>
    <property type="match status" value="1"/>
</dbReference>
<gene>
    <name evidence="1" type="ORF">PY092_05645</name>
</gene>
<dbReference type="Proteomes" id="UP001221366">
    <property type="component" value="Unassembled WGS sequence"/>
</dbReference>